<evidence type="ECO:0000313" key="2">
    <source>
        <dbReference type="EMBL" id="KKK75322.1"/>
    </source>
</evidence>
<comment type="caution">
    <text evidence="2">The sequence shown here is derived from an EMBL/GenBank/DDBJ whole genome shotgun (WGS) entry which is preliminary data.</text>
</comment>
<reference evidence="2" key="1">
    <citation type="journal article" date="2015" name="Nature">
        <title>Complex archaea that bridge the gap between prokaryotes and eukaryotes.</title>
        <authorList>
            <person name="Spang A."/>
            <person name="Saw J.H."/>
            <person name="Jorgensen S.L."/>
            <person name="Zaremba-Niedzwiedzka K."/>
            <person name="Martijn J."/>
            <person name="Lind A.E."/>
            <person name="van Eijk R."/>
            <person name="Schleper C."/>
            <person name="Guy L."/>
            <person name="Ettema T.J."/>
        </authorList>
    </citation>
    <scope>NUCLEOTIDE SEQUENCE</scope>
</reference>
<feature type="region of interest" description="Disordered" evidence="1">
    <location>
        <begin position="125"/>
        <end position="155"/>
    </location>
</feature>
<proteinExistence type="predicted"/>
<organism evidence="2">
    <name type="scientific">marine sediment metagenome</name>
    <dbReference type="NCBI Taxonomy" id="412755"/>
    <lineage>
        <taxon>unclassified sequences</taxon>
        <taxon>metagenomes</taxon>
        <taxon>ecological metagenomes</taxon>
    </lineage>
</organism>
<evidence type="ECO:0000256" key="1">
    <source>
        <dbReference type="SAM" id="MobiDB-lite"/>
    </source>
</evidence>
<name>A0A0F8Y1S7_9ZZZZ</name>
<gene>
    <name evidence="2" type="ORF">LCGC14_2874870</name>
</gene>
<dbReference type="AlphaFoldDB" id="A0A0F8Y1S7"/>
<accession>A0A0F8Y1S7</accession>
<dbReference type="EMBL" id="LAZR01055921">
    <property type="protein sequence ID" value="KKK75322.1"/>
    <property type="molecule type" value="Genomic_DNA"/>
</dbReference>
<protein>
    <submittedName>
        <fullName evidence="2">Uncharacterized protein</fullName>
    </submittedName>
</protein>
<sequence>MSQFKGGNKVRCIDCTKLSGKTCTAKNTSVSVKKRRSCGQYQFSGEYVNSTPLSATYRPHVDKKTKQLMKKLIKMGVMPMTGDRPVPTIKSDIYEQKKAPVNSAAFQSTATAQIPIVKELQSAGEAAGLDLPPSEGSQEGTAVAWGPEDGESEDK</sequence>